<protein>
    <recommendedName>
        <fullName evidence="3">DUF1501 domain-containing protein</fullName>
    </recommendedName>
</protein>
<sequence>MFNVGRQRAQHCGGISRRELLRAGSLAALGLSLGDLLRLEATAALRPNAPAKSVILLWLWGGPSHLDTFDLKPKAPVEYRGPYSPIATNVPGIDICEMLPQLARRADKYAILRSLHCESNDHGIAGTIGLTGAQSGAISLSGQTMPGDLKPAHGAVISKLLGFQPTMPRFVTLGGHLHQGHRRIAGEGGGPLGTLHDPFRLDYDPEAGVKIPQLDLIDGLTPDGLASRRDLLNAFDQQTRRVETSAEISQLDSFYQQAFSLLTSPDARKVFDLNREPDALRTQYGRFRFGQCCLLSRRLIEQGARFVQVNWSSHVEPVEDTGDGGWDMHDRNFKQFQERHAWMLDQSLSTLLDDLEQRGMLRDTIVVAVGEFGRTPKINHKSGRDHWHHCYSALVAGGGFRGGNVVGASDKHAEHPLSNAVTPADLFTTVLDQMGIGTTQLTTTGLAPLGTPIEDLV</sequence>
<proteinExistence type="predicted"/>
<gene>
    <name evidence="1" type="ORF">Mal52_34910</name>
</gene>
<evidence type="ECO:0000313" key="2">
    <source>
        <dbReference type="Proteomes" id="UP000319383"/>
    </source>
</evidence>
<dbReference type="PANTHER" id="PTHR43737:SF1">
    <property type="entry name" value="DUF1501 DOMAIN-CONTAINING PROTEIN"/>
    <property type="match status" value="1"/>
</dbReference>
<evidence type="ECO:0000313" key="1">
    <source>
        <dbReference type="EMBL" id="QDU45003.1"/>
    </source>
</evidence>
<keyword evidence="2" id="KW-1185">Reference proteome</keyword>
<dbReference type="EMBL" id="CP036276">
    <property type="protein sequence ID" value="QDU45003.1"/>
    <property type="molecule type" value="Genomic_DNA"/>
</dbReference>
<dbReference type="KEGG" id="sdyn:Mal52_34910"/>
<dbReference type="Gene3D" id="3.40.720.10">
    <property type="entry name" value="Alkaline Phosphatase, subunit A"/>
    <property type="match status" value="1"/>
</dbReference>
<accession>A0A517ZRD3</accession>
<dbReference type="SUPFAM" id="SSF53649">
    <property type="entry name" value="Alkaline phosphatase-like"/>
    <property type="match status" value="1"/>
</dbReference>
<dbReference type="Proteomes" id="UP000319383">
    <property type="component" value="Chromosome"/>
</dbReference>
<organism evidence="1 2">
    <name type="scientific">Symmachiella dynata</name>
    <dbReference type="NCBI Taxonomy" id="2527995"/>
    <lineage>
        <taxon>Bacteria</taxon>
        <taxon>Pseudomonadati</taxon>
        <taxon>Planctomycetota</taxon>
        <taxon>Planctomycetia</taxon>
        <taxon>Planctomycetales</taxon>
        <taxon>Planctomycetaceae</taxon>
        <taxon>Symmachiella</taxon>
    </lineage>
</organism>
<dbReference type="PROSITE" id="PS51318">
    <property type="entry name" value="TAT"/>
    <property type="match status" value="1"/>
</dbReference>
<dbReference type="InterPro" id="IPR006311">
    <property type="entry name" value="TAT_signal"/>
</dbReference>
<name>A0A517ZRD3_9PLAN</name>
<dbReference type="InterPro" id="IPR010869">
    <property type="entry name" value="DUF1501"/>
</dbReference>
<dbReference type="Pfam" id="PF07394">
    <property type="entry name" value="DUF1501"/>
    <property type="match status" value="1"/>
</dbReference>
<dbReference type="InterPro" id="IPR017850">
    <property type="entry name" value="Alkaline_phosphatase_core_sf"/>
</dbReference>
<reference evidence="1 2" key="1">
    <citation type="submission" date="2019-02" db="EMBL/GenBank/DDBJ databases">
        <title>Deep-cultivation of Planctomycetes and their phenomic and genomic characterization uncovers novel biology.</title>
        <authorList>
            <person name="Wiegand S."/>
            <person name="Jogler M."/>
            <person name="Boedeker C."/>
            <person name="Pinto D."/>
            <person name="Vollmers J."/>
            <person name="Rivas-Marin E."/>
            <person name="Kohn T."/>
            <person name="Peeters S.H."/>
            <person name="Heuer A."/>
            <person name="Rast P."/>
            <person name="Oberbeckmann S."/>
            <person name="Bunk B."/>
            <person name="Jeske O."/>
            <person name="Meyerdierks A."/>
            <person name="Storesund J.E."/>
            <person name="Kallscheuer N."/>
            <person name="Luecker S."/>
            <person name="Lage O.M."/>
            <person name="Pohl T."/>
            <person name="Merkel B.J."/>
            <person name="Hornburger P."/>
            <person name="Mueller R.-W."/>
            <person name="Bruemmer F."/>
            <person name="Labrenz M."/>
            <person name="Spormann A.M."/>
            <person name="Op den Camp H."/>
            <person name="Overmann J."/>
            <person name="Amann R."/>
            <person name="Jetten M.S.M."/>
            <person name="Mascher T."/>
            <person name="Medema M.H."/>
            <person name="Devos D.P."/>
            <person name="Kaster A.-K."/>
            <person name="Ovreas L."/>
            <person name="Rohde M."/>
            <person name="Galperin M.Y."/>
            <person name="Jogler C."/>
        </authorList>
    </citation>
    <scope>NUCLEOTIDE SEQUENCE [LARGE SCALE GENOMIC DNA]</scope>
    <source>
        <strain evidence="1 2">Mal52</strain>
    </source>
</reference>
<dbReference type="RefSeq" id="WP_145377299.1">
    <property type="nucleotide sequence ID" value="NZ_CP036276.1"/>
</dbReference>
<dbReference type="PANTHER" id="PTHR43737">
    <property type="entry name" value="BLL7424 PROTEIN"/>
    <property type="match status" value="1"/>
</dbReference>
<dbReference type="AlphaFoldDB" id="A0A517ZRD3"/>
<evidence type="ECO:0008006" key="3">
    <source>
        <dbReference type="Google" id="ProtNLM"/>
    </source>
</evidence>